<reference evidence="1 2" key="1">
    <citation type="journal article" date="2013" name="Environ. Microbiol.">
        <title>Complete genome, catabolic sub-proteomes and key-metabolites of Desulfobacula toluolica Tol2, a marine, aromatic compound-degrading, sulfate-reducing bacterium.</title>
        <authorList>
            <person name="Wohlbrand L."/>
            <person name="Jacob J.H."/>
            <person name="Kube M."/>
            <person name="Mussmann M."/>
            <person name="Jarling R."/>
            <person name="Beck A."/>
            <person name="Amann R."/>
            <person name="Wilkes H."/>
            <person name="Reinhardt R."/>
            <person name="Rabus R."/>
        </authorList>
    </citation>
    <scope>NUCLEOTIDE SEQUENCE [LARGE SCALE GENOMIC DNA]</scope>
    <source>
        <strain evidence="2">DSM 7467 / Tol2</strain>
    </source>
</reference>
<name>K0NGZ1_DESTT</name>
<evidence type="ECO:0000313" key="1">
    <source>
        <dbReference type="EMBL" id="CCK78272.1"/>
    </source>
</evidence>
<dbReference type="Proteomes" id="UP000007347">
    <property type="component" value="Chromosome"/>
</dbReference>
<gene>
    <name evidence="1" type="ordered locus">TOL2_C01020</name>
</gene>
<protein>
    <recommendedName>
        <fullName evidence="3">PilZ domain-containing protein</fullName>
    </recommendedName>
</protein>
<dbReference type="STRING" id="651182.TOL2_C01020"/>
<organism evidence="1 2">
    <name type="scientific">Desulfobacula toluolica (strain DSM 7467 / Tol2)</name>
    <dbReference type="NCBI Taxonomy" id="651182"/>
    <lineage>
        <taxon>Bacteria</taxon>
        <taxon>Pseudomonadati</taxon>
        <taxon>Thermodesulfobacteriota</taxon>
        <taxon>Desulfobacteria</taxon>
        <taxon>Desulfobacterales</taxon>
        <taxon>Desulfobacteraceae</taxon>
        <taxon>Desulfobacula</taxon>
    </lineage>
</organism>
<dbReference type="HOGENOM" id="CLU_2081006_0_0_7"/>
<accession>K0NGZ1</accession>
<dbReference type="RefSeq" id="WP_014955630.1">
    <property type="nucleotide sequence ID" value="NC_018645.1"/>
</dbReference>
<dbReference type="OrthoDB" id="5419839at2"/>
<dbReference type="KEGG" id="dto:TOL2_C01020"/>
<evidence type="ECO:0000313" key="2">
    <source>
        <dbReference type="Proteomes" id="UP000007347"/>
    </source>
</evidence>
<proteinExistence type="predicted"/>
<sequence length="117" mass="13341">MKKNPEQNKKNLRAEIRTECRNNASVEFTPGKNEMAYHFRIKDFSSNGFGILVREDSNVLKYIKAGDILMMKYHPEEASVNPVLHKTQIIHISAPEPGKYKGHMLVGLLILDENSSE</sequence>
<evidence type="ECO:0008006" key="3">
    <source>
        <dbReference type="Google" id="ProtNLM"/>
    </source>
</evidence>
<keyword evidence="2" id="KW-1185">Reference proteome</keyword>
<dbReference type="AlphaFoldDB" id="K0NGZ1"/>
<dbReference type="EMBL" id="FO203503">
    <property type="protein sequence ID" value="CCK78272.1"/>
    <property type="molecule type" value="Genomic_DNA"/>
</dbReference>